<dbReference type="EMBL" id="CXSU01000005">
    <property type="protein sequence ID" value="CTQ48381.1"/>
    <property type="molecule type" value="Genomic_DNA"/>
</dbReference>
<name>A0A0M6YDF9_9RHOB</name>
<evidence type="ECO:0000313" key="2">
    <source>
        <dbReference type="EMBL" id="CTQ48381.1"/>
    </source>
</evidence>
<keyword evidence="3" id="KW-1185">Reference proteome</keyword>
<evidence type="ECO:0000313" key="3">
    <source>
        <dbReference type="Proteomes" id="UP000049222"/>
    </source>
</evidence>
<feature type="signal peptide" evidence="1">
    <location>
        <begin position="1"/>
        <end position="23"/>
    </location>
</feature>
<evidence type="ECO:0000256" key="1">
    <source>
        <dbReference type="SAM" id="SignalP"/>
    </source>
</evidence>
<accession>A0A0M6YDF9</accession>
<organism evidence="2 3">
    <name type="scientific">Jannaschia donghaensis</name>
    <dbReference type="NCBI Taxonomy" id="420998"/>
    <lineage>
        <taxon>Bacteria</taxon>
        <taxon>Pseudomonadati</taxon>
        <taxon>Pseudomonadota</taxon>
        <taxon>Alphaproteobacteria</taxon>
        <taxon>Rhodobacterales</taxon>
        <taxon>Roseobacteraceae</taxon>
        <taxon>Jannaschia</taxon>
    </lineage>
</organism>
<sequence length="210" mass="22202">MMSLRSAAAAVLLTLAAGPSAYADDLAPLGPTTGAMFHSASATLPAAICATDPDCGFAIPPFPDTISVAATETLDGCALDATGDGWADPLSYDLWRKRSLQDHETCISGIFASLGTWPAIASWMRAKDFDADGGIRLTRFRDDPTVGFVAALTGSRARTGLPQIVPSTRVLRNDLHNGPLHVHALLDRNGAFLRVVVTETRRLSVESTPQ</sequence>
<protein>
    <submittedName>
        <fullName evidence="2">Uncharacterized protein</fullName>
    </submittedName>
</protein>
<dbReference type="STRING" id="420998.JDO7802_00383"/>
<dbReference type="Proteomes" id="UP000049222">
    <property type="component" value="Unassembled WGS sequence"/>
</dbReference>
<keyword evidence="1" id="KW-0732">Signal</keyword>
<dbReference type="AlphaFoldDB" id="A0A0M6YDF9"/>
<feature type="chain" id="PRO_5005807904" evidence="1">
    <location>
        <begin position="24"/>
        <end position="210"/>
    </location>
</feature>
<gene>
    <name evidence="2" type="ORF">JDO7802_00383</name>
</gene>
<reference evidence="2 3" key="1">
    <citation type="submission" date="2015-07" db="EMBL/GenBank/DDBJ databases">
        <authorList>
            <person name="Noorani M."/>
        </authorList>
    </citation>
    <scope>NUCLEOTIDE SEQUENCE [LARGE SCALE GENOMIC DNA]</scope>
    <source>
        <strain evidence="2 3">CECT 7802</strain>
    </source>
</reference>
<proteinExistence type="predicted"/>